<evidence type="ECO:0000256" key="3">
    <source>
        <dbReference type="ARBA" id="ARBA00023274"/>
    </source>
</evidence>
<dbReference type="CDD" id="cd01433">
    <property type="entry name" value="Ribosomal_L16_L10e"/>
    <property type="match status" value="1"/>
</dbReference>
<evidence type="ECO:0000256" key="1">
    <source>
        <dbReference type="ARBA" id="ARBA00008931"/>
    </source>
</evidence>
<dbReference type="GO" id="GO:0003735">
    <property type="term" value="F:structural constituent of ribosome"/>
    <property type="evidence" value="ECO:0007669"/>
    <property type="project" value="InterPro"/>
</dbReference>
<reference evidence="5" key="1">
    <citation type="journal article" date="2020" name="Parasit. Vectors">
        <title>Annotation and characterization of Babesia gibsoni apicoplast genome.</title>
        <authorList>
            <person name="Liu Q."/>
            <person name="Yu L."/>
            <person name="Jiang F."/>
            <person name="Li M."/>
            <person name="Zhan X."/>
            <person name="Huang Y."/>
            <person name="Wang S."/>
            <person name="Du X."/>
            <person name="He L."/>
            <person name="Zhao J."/>
        </authorList>
    </citation>
    <scope>NUCLEOTIDE SEQUENCE</scope>
    <source>
        <strain evidence="5">Wuhan</strain>
    </source>
</reference>
<dbReference type="SUPFAM" id="SSF54686">
    <property type="entry name" value="Ribosomal protein L16p/L10e"/>
    <property type="match status" value="1"/>
</dbReference>
<keyword evidence="2 4" id="KW-0689">Ribosomal protein</keyword>
<keyword evidence="3 4" id="KW-0687">Ribonucleoprotein</keyword>
<sequence length="143" mass="16721">MINLKIIKNKKHYYNTHNIKLKSIHRNNILHYGDWGIITINKGTITPNQLEAMRFILAKNIKYIGKLWIKILPNHPITKRPKDSRMGAGKGKIDKWVFVLRPGDIIFEATKISKNILLPMFKLIKSKTILNIKIIYKNDIYSN</sequence>
<dbReference type="Pfam" id="PF00252">
    <property type="entry name" value="Ribosomal_L16"/>
    <property type="match status" value="1"/>
</dbReference>
<dbReference type="InterPro" id="IPR036920">
    <property type="entry name" value="Ribosomal_uL16_sf"/>
</dbReference>
<dbReference type="Gene3D" id="3.90.1170.10">
    <property type="entry name" value="Ribosomal protein L10e/L16"/>
    <property type="match status" value="1"/>
</dbReference>
<comment type="similarity">
    <text evidence="1 4">Belongs to the universal ribosomal protein uL16 family.</text>
</comment>
<organism evidence="5">
    <name type="scientific">Babesia gibsoni</name>
    <dbReference type="NCBI Taxonomy" id="33632"/>
    <lineage>
        <taxon>Eukaryota</taxon>
        <taxon>Sar</taxon>
        <taxon>Alveolata</taxon>
        <taxon>Apicomplexa</taxon>
        <taxon>Aconoidasida</taxon>
        <taxon>Piroplasmida</taxon>
        <taxon>Babesiidae</taxon>
        <taxon>Babesia</taxon>
    </lineage>
</organism>
<dbReference type="GO" id="GO:0032543">
    <property type="term" value="P:mitochondrial translation"/>
    <property type="evidence" value="ECO:0007669"/>
    <property type="project" value="TreeGrafter"/>
</dbReference>
<dbReference type="GO" id="GO:0005762">
    <property type="term" value="C:mitochondrial large ribosomal subunit"/>
    <property type="evidence" value="ECO:0007669"/>
    <property type="project" value="TreeGrafter"/>
</dbReference>
<dbReference type="InterPro" id="IPR020798">
    <property type="entry name" value="Ribosomal_uL16_CS"/>
</dbReference>
<dbReference type="InterPro" id="IPR016180">
    <property type="entry name" value="Ribosomal_uL16_dom"/>
</dbReference>
<dbReference type="GO" id="GO:0019843">
    <property type="term" value="F:rRNA binding"/>
    <property type="evidence" value="ECO:0007669"/>
    <property type="project" value="InterPro"/>
</dbReference>
<dbReference type="InterPro" id="IPR047873">
    <property type="entry name" value="Ribosomal_uL16"/>
</dbReference>
<dbReference type="EMBL" id="MN481613">
    <property type="protein sequence ID" value="QKG04095.1"/>
    <property type="molecule type" value="Genomic_DNA"/>
</dbReference>
<proteinExistence type="inferred from homology"/>
<gene>
    <name evidence="5" type="primary">rpl16</name>
</gene>
<dbReference type="PROSITE" id="PS00701">
    <property type="entry name" value="RIBOSOMAL_L16_2"/>
    <property type="match status" value="1"/>
</dbReference>
<evidence type="ECO:0000256" key="4">
    <source>
        <dbReference type="RuleBase" id="RU004413"/>
    </source>
</evidence>
<dbReference type="PRINTS" id="PR00060">
    <property type="entry name" value="RIBOSOMALL16"/>
</dbReference>
<dbReference type="NCBIfam" id="TIGR01164">
    <property type="entry name" value="rplP_bact"/>
    <property type="match status" value="1"/>
</dbReference>
<dbReference type="PANTHER" id="PTHR12220">
    <property type="entry name" value="50S/60S RIBOSOMAL PROTEIN L16"/>
    <property type="match status" value="1"/>
</dbReference>
<accession>A0A6M8NXW7</accession>
<name>A0A6M8NXW7_BABGI</name>
<dbReference type="AlphaFoldDB" id="A0A6M8NXW7"/>
<dbReference type="InterPro" id="IPR000114">
    <property type="entry name" value="Ribosomal_uL16_bact-type"/>
</dbReference>
<protein>
    <submittedName>
        <fullName evidence="5">Ribosomal protein L16</fullName>
    </submittedName>
</protein>
<evidence type="ECO:0000256" key="2">
    <source>
        <dbReference type="ARBA" id="ARBA00022980"/>
    </source>
</evidence>
<evidence type="ECO:0000313" key="5">
    <source>
        <dbReference type="EMBL" id="QKG04095.1"/>
    </source>
</evidence>
<dbReference type="PANTHER" id="PTHR12220:SF13">
    <property type="entry name" value="LARGE RIBOSOMAL SUBUNIT PROTEIN UL16M"/>
    <property type="match status" value="1"/>
</dbReference>